<gene>
    <name evidence="8" type="ORF">FYJ44_13125</name>
</gene>
<keyword evidence="3" id="KW-1003">Cell membrane</keyword>
<feature type="transmembrane region" description="Helical" evidence="7">
    <location>
        <begin position="261"/>
        <end position="279"/>
    </location>
</feature>
<keyword evidence="5 7" id="KW-1133">Transmembrane helix</keyword>
<feature type="transmembrane region" description="Helical" evidence="7">
    <location>
        <begin position="126"/>
        <end position="152"/>
    </location>
</feature>
<feature type="transmembrane region" description="Helical" evidence="7">
    <location>
        <begin position="85"/>
        <end position="106"/>
    </location>
</feature>
<evidence type="ECO:0000313" key="8">
    <source>
        <dbReference type="EMBL" id="MSS28951.1"/>
    </source>
</evidence>
<dbReference type="PANTHER" id="PTHR42775:SF1">
    <property type="entry name" value="PERMEASE RV2963-RELATED"/>
    <property type="match status" value="1"/>
</dbReference>
<feature type="transmembrane region" description="Helical" evidence="7">
    <location>
        <begin position="42"/>
        <end position="64"/>
    </location>
</feature>
<dbReference type="RefSeq" id="WP_154512883.1">
    <property type="nucleotide sequence ID" value="NZ_JAXELC010000066.1"/>
</dbReference>
<evidence type="ECO:0000256" key="2">
    <source>
        <dbReference type="ARBA" id="ARBA00006386"/>
    </source>
</evidence>
<name>A0A6L5XQ05_9BACT</name>
<dbReference type="PANTHER" id="PTHR42775">
    <property type="entry name" value="PERMEASE RV2963-RELATED"/>
    <property type="match status" value="1"/>
</dbReference>
<organism evidence="8 9">
    <name type="scientific">Desulfovibrio porci</name>
    <dbReference type="NCBI Taxonomy" id="2605782"/>
    <lineage>
        <taxon>Bacteria</taxon>
        <taxon>Pseudomonadati</taxon>
        <taxon>Thermodesulfobacteriota</taxon>
        <taxon>Desulfovibrionia</taxon>
        <taxon>Desulfovibrionales</taxon>
        <taxon>Desulfovibrionaceae</taxon>
        <taxon>Desulfovibrio</taxon>
    </lineage>
</organism>
<dbReference type="AlphaFoldDB" id="A0A6L5XQ05"/>
<feature type="transmembrane region" description="Helical" evidence="7">
    <location>
        <begin position="190"/>
        <end position="210"/>
    </location>
</feature>
<reference evidence="8 9" key="1">
    <citation type="submission" date="2019-09" db="EMBL/GenBank/DDBJ databases">
        <title>In-depth cultivation of the pig gut microbiome towards novel bacterial diversity and tailored functional studies.</title>
        <authorList>
            <person name="Wylensek D."/>
            <person name="Hitch T.C.A."/>
            <person name="Clavel T."/>
        </authorList>
    </citation>
    <scope>NUCLEOTIDE SEQUENCE [LARGE SCALE GENOMIC DNA]</scope>
    <source>
        <strain evidence="8 9">PG-178-WT-4</strain>
    </source>
</reference>
<accession>A0A6L5XQ05</accession>
<feature type="transmembrane region" description="Helical" evidence="7">
    <location>
        <begin position="164"/>
        <end position="184"/>
    </location>
</feature>
<evidence type="ECO:0000256" key="4">
    <source>
        <dbReference type="ARBA" id="ARBA00022692"/>
    </source>
</evidence>
<comment type="similarity">
    <text evidence="2">Belongs to the UPF0718 family.</text>
</comment>
<feature type="transmembrane region" description="Helical" evidence="7">
    <location>
        <begin position="291"/>
        <end position="308"/>
    </location>
</feature>
<dbReference type="InterPro" id="IPR053166">
    <property type="entry name" value="UPF0718_permease"/>
</dbReference>
<evidence type="ECO:0000256" key="3">
    <source>
        <dbReference type="ARBA" id="ARBA00022475"/>
    </source>
</evidence>
<evidence type="ECO:0000256" key="6">
    <source>
        <dbReference type="ARBA" id="ARBA00023136"/>
    </source>
</evidence>
<feature type="transmembrane region" description="Helical" evidence="7">
    <location>
        <begin position="354"/>
        <end position="378"/>
    </location>
</feature>
<dbReference type="InterPro" id="IPR005524">
    <property type="entry name" value="DUF318"/>
</dbReference>
<evidence type="ECO:0000256" key="1">
    <source>
        <dbReference type="ARBA" id="ARBA00004651"/>
    </source>
</evidence>
<dbReference type="EMBL" id="VUMH01000017">
    <property type="protein sequence ID" value="MSS28951.1"/>
    <property type="molecule type" value="Genomic_DNA"/>
</dbReference>
<keyword evidence="9" id="KW-1185">Reference proteome</keyword>
<comment type="caution">
    <text evidence="8">The sequence shown here is derived from an EMBL/GenBank/DDBJ whole genome shotgun (WGS) entry which is preliminary data.</text>
</comment>
<proteinExistence type="inferred from homology"/>
<evidence type="ECO:0000256" key="5">
    <source>
        <dbReference type="ARBA" id="ARBA00022989"/>
    </source>
</evidence>
<sequence length="383" mass="41536">MTLDADGSEKKRDLFTPPPCACRNANSKVREAAPQVVNKFRYFGTGLAALLIWCAAYAAALPLARELAGLLSAGNARLGAALEFFFYDTGKILLLLVLMVYGIGWLRAGLHADKVRDYLTGKGRGVGYVLGAGFGAVTPFCSCSSIPLFLGFATAHIPLGITMAFLITSPLINEIAVILLWGLLGWKFTLLYVLVGLGAGILGGIIMDTLRAERWLQPFLLDARQPGGSLTSLRARHAPRPGLLERHAFARAETIKIFRKVWLWVLIGVGLGALLHGYVPQDWFAAHLGAGQWWSVPLAVTLGIPLYTNVTGIVPVMESLLLKGLPLGTTLAFCMSTVAASLPEALMLKQVMRWQLLALFLGILLVIFTLTGWLFNLLPLQIR</sequence>
<keyword evidence="4 7" id="KW-0812">Transmembrane</keyword>
<protein>
    <submittedName>
        <fullName evidence="8">Permease</fullName>
    </submittedName>
</protein>
<dbReference type="Pfam" id="PF03773">
    <property type="entry name" value="ArsP_1"/>
    <property type="match status" value="1"/>
</dbReference>
<comment type="subcellular location">
    <subcellularLocation>
        <location evidence="1">Cell membrane</location>
        <topology evidence="1">Multi-pass membrane protein</topology>
    </subcellularLocation>
</comment>
<evidence type="ECO:0000256" key="7">
    <source>
        <dbReference type="SAM" id="Phobius"/>
    </source>
</evidence>
<evidence type="ECO:0000313" key="9">
    <source>
        <dbReference type="Proteomes" id="UP000477488"/>
    </source>
</evidence>
<keyword evidence="6 7" id="KW-0472">Membrane</keyword>
<dbReference type="Proteomes" id="UP000477488">
    <property type="component" value="Unassembled WGS sequence"/>
</dbReference>
<dbReference type="GO" id="GO:0005886">
    <property type="term" value="C:plasma membrane"/>
    <property type="evidence" value="ECO:0007669"/>
    <property type="project" value="UniProtKB-SubCell"/>
</dbReference>